<evidence type="ECO:0000259" key="2">
    <source>
        <dbReference type="Pfam" id="PF20153"/>
    </source>
</evidence>
<feature type="transmembrane region" description="Helical" evidence="1">
    <location>
        <begin position="72"/>
        <end position="92"/>
    </location>
</feature>
<keyword evidence="1" id="KW-0472">Membrane</keyword>
<accession>A0AAD5V4N8</accession>
<name>A0AAD5V4N8_9APHY</name>
<proteinExistence type="predicted"/>
<feature type="domain" description="DUF6535" evidence="2">
    <location>
        <begin position="48"/>
        <end position="224"/>
    </location>
</feature>
<dbReference type="AlphaFoldDB" id="A0AAD5V4N8"/>
<evidence type="ECO:0000313" key="4">
    <source>
        <dbReference type="Proteomes" id="UP001212997"/>
    </source>
</evidence>
<dbReference type="Pfam" id="PF20153">
    <property type="entry name" value="DUF6535"/>
    <property type="match status" value="1"/>
</dbReference>
<gene>
    <name evidence="3" type="ORF">NLI96_g4388</name>
</gene>
<reference evidence="3" key="1">
    <citation type="submission" date="2022-07" db="EMBL/GenBank/DDBJ databases">
        <title>Genome Sequence of Physisporinus lineatus.</title>
        <authorList>
            <person name="Buettner E."/>
        </authorList>
    </citation>
    <scope>NUCLEOTIDE SEQUENCE</scope>
    <source>
        <strain evidence="3">VT162</strain>
    </source>
</reference>
<dbReference type="Proteomes" id="UP001212997">
    <property type="component" value="Unassembled WGS sequence"/>
</dbReference>
<dbReference type="InterPro" id="IPR045338">
    <property type="entry name" value="DUF6535"/>
</dbReference>
<organism evidence="3 4">
    <name type="scientific">Meripilus lineatus</name>
    <dbReference type="NCBI Taxonomy" id="2056292"/>
    <lineage>
        <taxon>Eukaryota</taxon>
        <taxon>Fungi</taxon>
        <taxon>Dikarya</taxon>
        <taxon>Basidiomycota</taxon>
        <taxon>Agaricomycotina</taxon>
        <taxon>Agaricomycetes</taxon>
        <taxon>Polyporales</taxon>
        <taxon>Meripilaceae</taxon>
        <taxon>Meripilus</taxon>
    </lineage>
</organism>
<keyword evidence="1" id="KW-1133">Transmembrane helix</keyword>
<sequence>MQSSYPDITITYDSTIDGNSLRFSRAPYGTTSPHRGDSKLDEDSDEFWKRYNSLAEQHDSHTLDKLVTSMDILLIFSGLFSAIDTAFIAVTLDLLSQSPAQETNILLRILVSQTMNNITLGDPLATPGPGFNPSTSDILANCLFISSLMCSVFAAFGAVLGKQWISQAERPLAKRSAKSEALERQRRFTASEVWRFEDTLELLPILLQVSLTSFWVALVLYLWNQSLPVACVAIAFATAGSVFYLYTLVAAVHNPHCPFQTPLSKQLIRASSTKPLKVLRERITRIVNGSQPFLPKVTPQDLRRKDQDIAFSHALDSDSVELECSRWLLLNAADTDEVMTDAAQRILRSTNPHAVQRLLFPQISFERLTTRFCSRLTHLRNSIFTSRPETPGALIEAEKYPIVYSRAICHTLLACDTMVDIKSSLGECISELSRLRDACWRNDILFVELEAFHHSLQVLSIRQHSLNNTTASDVEEKYIHSLIALLLSSGVSISLPYMYLTTCLPRDIPFLLSTASPSGRLLSHLLGSPEADAVQSINIAAWYLYTSSATITEYRGKLPQFTWKHRWILYTSKQVYFPAFKCACIILQCLVFERPGHTAALRILLAFVEKAESVIRKGDSVSPSDARNIFRTLRAGLFAVLRACSTGVVEDRITYRNAIKMLARLPGLVYHVRVNHNNDLWSTLAGELLSANHVWPLLARFGLEINRDKDIYEAFSDLMQLASGGDYDKKKLLCDHPELVTLLIEALGHPDSRIRTLSLTVFSSSVPTFFGVTEDSETYTSILRGILFKSGFVERLLQCAILGVDQHFTHLFNNIAQGMLADPVWRDTTLDTFFLNVIKLSPENVRSSPSASRLVSISLTLWEISGKDRRDIADDVLLTETPDLLTRLILLATALTRKLRLQPHTTIPKGLSAFVTMLQQERNDRDDCQDLFYLYASLEEATKERIATCWVRRAPVADVPMRFISYHPTRSIPDIPNDHHSTHYEDVPSQAREEAFESRPLTASQRPLQIRWTGPIPIDETWDGVGRVGMGH</sequence>
<keyword evidence="4" id="KW-1185">Reference proteome</keyword>
<dbReference type="EMBL" id="JANAWD010000128">
    <property type="protein sequence ID" value="KAJ3486209.1"/>
    <property type="molecule type" value="Genomic_DNA"/>
</dbReference>
<evidence type="ECO:0000256" key="1">
    <source>
        <dbReference type="SAM" id="Phobius"/>
    </source>
</evidence>
<protein>
    <recommendedName>
        <fullName evidence="2">DUF6535 domain-containing protein</fullName>
    </recommendedName>
</protein>
<keyword evidence="1" id="KW-0812">Transmembrane</keyword>
<evidence type="ECO:0000313" key="3">
    <source>
        <dbReference type="EMBL" id="KAJ3486209.1"/>
    </source>
</evidence>
<feature type="transmembrane region" description="Helical" evidence="1">
    <location>
        <begin position="482"/>
        <end position="500"/>
    </location>
</feature>
<feature type="transmembrane region" description="Helical" evidence="1">
    <location>
        <begin position="227"/>
        <end position="246"/>
    </location>
</feature>
<comment type="caution">
    <text evidence="3">The sequence shown here is derived from an EMBL/GenBank/DDBJ whole genome shotgun (WGS) entry which is preliminary data.</text>
</comment>
<feature type="transmembrane region" description="Helical" evidence="1">
    <location>
        <begin position="202"/>
        <end position="221"/>
    </location>
</feature>
<feature type="transmembrane region" description="Helical" evidence="1">
    <location>
        <begin position="138"/>
        <end position="160"/>
    </location>
</feature>